<dbReference type="Pfam" id="PF13407">
    <property type="entry name" value="Peripla_BP_4"/>
    <property type="match status" value="1"/>
</dbReference>
<feature type="chain" id="PRO_5045999000" evidence="5">
    <location>
        <begin position="23"/>
        <end position="383"/>
    </location>
</feature>
<feature type="signal peptide" evidence="5">
    <location>
        <begin position="1"/>
        <end position="22"/>
    </location>
</feature>
<dbReference type="PROSITE" id="PS51257">
    <property type="entry name" value="PROKAR_LIPOPROTEIN"/>
    <property type="match status" value="1"/>
</dbReference>
<dbReference type="CDD" id="cd01536">
    <property type="entry name" value="PBP1_ABC_sugar_binding-like"/>
    <property type="match status" value="1"/>
</dbReference>
<feature type="compositionally biased region" description="Gly residues" evidence="4">
    <location>
        <begin position="21"/>
        <end position="39"/>
    </location>
</feature>
<dbReference type="SUPFAM" id="SSF53822">
    <property type="entry name" value="Periplasmic binding protein-like I"/>
    <property type="match status" value="1"/>
</dbReference>
<dbReference type="Proteomes" id="UP001235712">
    <property type="component" value="Unassembled WGS sequence"/>
</dbReference>
<keyword evidence="8" id="KW-1185">Reference proteome</keyword>
<sequence length="383" mass="39155">MRINKTALAVVTAATLSLTACGGGSSSGSGDTGSGGGADGQAKVDAAQKVIDAAKAVPTTEDLGAAIDVASLKGKTIYSIPIDSKAEFYTAGEKAMKEVAAKAGVNFVTFPSDGSQTSYQQGISQAINAKAGAILLNGPLPTTLGPQIDAANKAGIPVIPLHLTDKDSPSADGIEYEAFAPFNEAAKLMALDAVVGAKGEAVHALIIQSSETGPAKGMVETMEKTLSDDAPSGSKATVVNVAVPQWSTQIQGQVQSALLKDPKINAVLPIYDSMALYAIPGIKQAASNREVPIYSFNGTPSILKLVQDGSVAMDVAENPDWVAYVNIDTAFRAMLGADPIAKASGPLRVIDSSNVADTGNPPESGKGFGDEYQGAFLKVWGLS</sequence>
<feature type="domain" description="Periplasmic binding protein" evidence="6">
    <location>
        <begin position="80"/>
        <end position="336"/>
    </location>
</feature>
<keyword evidence="3 5" id="KW-0732">Signal</keyword>
<protein>
    <submittedName>
        <fullName evidence="7">Ribose transport system substrate-binding protein</fullName>
    </submittedName>
</protein>
<feature type="region of interest" description="Disordered" evidence="4">
    <location>
        <begin position="21"/>
        <end position="40"/>
    </location>
</feature>
<gene>
    <name evidence="7" type="ORF">J2S57_006339</name>
</gene>
<comment type="similarity">
    <text evidence="2">Belongs to the bacterial solute-binding protein 2 family.</text>
</comment>
<evidence type="ECO:0000256" key="3">
    <source>
        <dbReference type="ARBA" id="ARBA00022729"/>
    </source>
</evidence>
<dbReference type="EMBL" id="JAUSQZ010000001">
    <property type="protein sequence ID" value="MDP9830590.1"/>
    <property type="molecule type" value="Genomic_DNA"/>
</dbReference>
<evidence type="ECO:0000313" key="8">
    <source>
        <dbReference type="Proteomes" id="UP001235712"/>
    </source>
</evidence>
<reference evidence="7 8" key="1">
    <citation type="submission" date="2023-07" db="EMBL/GenBank/DDBJ databases">
        <title>Sequencing the genomes of 1000 actinobacteria strains.</title>
        <authorList>
            <person name="Klenk H.-P."/>
        </authorList>
    </citation>
    <scope>NUCLEOTIDE SEQUENCE [LARGE SCALE GENOMIC DNA]</scope>
    <source>
        <strain evidence="7 8">DSM 44388</strain>
    </source>
</reference>
<dbReference type="Gene3D" id="3.40.50.2300">
    <property type="match status" value="2"/>
</dbReference>
<evidence type="ECO:0000256" key="4">
    <source>
        <dbReference type="SAM" id="MobiDB-lite"/>
    </source>
</evidence>
<dbReference type="PANTHER" id="PTHR46847">
    <property type="entry name" value="D-ALLOSE-BINDING PERIPLASMIC PROTEIN-RELATED"/>
    <property type="match status" value="1"/>
</dbReference>
<comment type="subcellular location">
    <subcellularLocation>
        <location evidence="1">Cell envelope</location>
    </subcellularLocation>
</comment>
<evidence type="ECO:0000259" key="6">
    <source>
        <dbReference type="Pfam" id="PF13407"/>
    </source>
</evidence>
<evidence type="ECO:0000256" key="1">
    <source>
        <dbReference type="ARBA" id="ARBA00004196"/>
    </source>
</evidence>
<dbReference type="InterPro" id="IPR025997">
    <property type="entry name" value="SBP_2_dom"/>
</dbReference>
<name>A0ABT9PD19_9ACTN</name>
<evidence type="ECO:0000313" key="7">
    <source>
        <dbReference type="EMBL" id="MDP9830590.1"/>
    </source>
</evidence>
<comment type="caution">
    <text evidence="7">The sequence shown here is derived from an EMBL/GenBank/DDBJ whole genome shotgun (WGS) entry which is preliminary data.</text>
</comment>
<accession>A0ABT9PD19</accession>
<evidence type="ECO:0000256" key="2">
    <source>
        <dbReference type="ARBA" id="ARBA00007639"/>
    </source>
</evidence>
<dbReference type="RefSeq" id="WP_307249656.1">
    <property type="nucleotide sequence ID" value="NZ_JAUSQZ010000001.1"/>
</dbReference>
<dbReference type="InterPro" id="IPR028082">
    <property type="entry name" value="Peripla_BP_I"/>
</dbReference>
<dbReference type="PANTHER" id="PTHR46847:SF1">
    <property type="entry name" value="D-ALLOSE-BINDING PERIPLASMIC PROTEIN-RELATED"/>
    <property type="match status" value="1"/>
</dbReference>
<evidence type="ECO:0000256" key="5">
    <source>
        <dbReference type="SAM" id="SignalP"/>
    </source>
</evidence>
<proteinExistence type="inferred from homology"/>
<organism evidence="7 8">
    <name type="scientific">Kineosporia succinea</name>
    <dbReference type="NCBI Taxonomy" id="84632"/>
    <lineage>
        <taxon>Bacteria</taxon>
        <taxon>Bacillati</taxon>
        <taxon>Actinomycetota</taxon>
        <taxon>Actinomycetes</taxon>
        <taxon>Kineosporiales</taxon>
        <taxon>Kineosporiaceae</taxon>
        <taxon>Kineosporia</taxon>
    </lineage>
</organism>